<dbReference type="PROSITE" id="PS51318">
    <property type="entry name" value="TAT"/>
    <property type="match status" value="1"/>
</dbReference>
<keyword evidence="6" id="KW-0479">Metal-binding</keyword>
<name>A0ABT6T241_9ACTN</name>
<evidence type="ECO:0000256" key="14">
    <source>
        <dbReference type="SAM" id="SignalP"/>
    </source>
</evidence>
<dbReference type="SUPFAM" id="SSF51445">
    <property type="entry name" value="(Trans)glycosidases"/>
    <property type="match status" value="1"/>
</dbReference>
<dbReference type="InterPro" id="IPR006047">
    <property type="entry name" value="GH13_cat_dom"/>
</dbReference>
<feature type="chain" id="PRO_5046351441" description="Alpha-amylase" evidence="14">
    <location>
        <begin position="31"/>
        <end position="493"/>
    </location>
</feature>
<keyword evidence="18" id="KW-1185">Reference proteome</keyword>
<evidence type="ECO:0000256" key="8">
    <source>
        <dbReference type="ARBA" id="ARBA00022837"/>
    </source>
</evidence>
<accession>A0ABT6T241</accession>
<evidence type="ECO:0000256" key="12">
    <source>
        <dbReference type="RuleBase" id="RU361134"/>
    </source>
</evidence>
<dbReference type="EMBL" id="JASCIS010000025">
    <property type="protein sequence ID" value="MDI3421480.1"/>
    <property type="molecule type" value="Genomic_DNA"/>
</dbReference>
<dbReference type="InterPro" id="IPR006311">
    <property type="entry name" value="TAT_signal"/>
</dbReference>
<sequence>MSKLSRSLVAAAAAGSAALLGAAVLQPANASPAPAPAAESKAKAKAKAKPKAKAPKAAAGKDVIANLWSWNWKSVGAECTDVLGPSGYAAVWVAPPAESIAQPDGNWWDVYQPVNYELNSRFGDKEAFAAMTKACDDAGVKVYTDAVVNHTAALTGTGYGGTQVTDKYRPAMYQRGDYNVDVCDRTISNWNDKWEVQNCELLGLPDLKTGSEAVRSKIAGYLNSQIALGVSGFRIDASKHMPAADLEAIVGKLDTTSDGSRPYVFHEVFPGPTPAPDEYYGSGKVLDFSAADRLKSAFQGDIASLRDFGNGQLPADKSVSFVTNHDTEREGRHLSYKDGDTAVLANVFQLGWKHADPAVYAGFTYENKDASPPANGDGFVTDTDCGNGAWYCLDRDPRITGMVGWRVAVGDADVTDFQSPQGNVIGFGRGGKGFVAVNNTGGAVTAEFSTQVPDGTYRDVLSGEAAREVTVSGGKVKVELPAKSAVAFHPGTS</sequence>
<keyword evidence="14" id="KW-0732">Signal</keyword>
<dbReference type="InterPro" id="IPR006046">
    <property type="entry name" value="Alpha_amylase"/>
</dbReference>
<evidence type="ECO:0000256" key="2">
    <source>
        <dbReference type="ARBA" id="ARBA00001913"/>
    </source>
</evidence>
<evidence type="ECO:0000313" key="18">
    <source>
        <dbReference type="Proteomes" id="UP001237105"/>
    </source>
</evidence>
<evidence type="ECO:0000256" key="10">
    <source>
        <dbReference type="ARBA" id="ARBA00023295"/>
    </source>
</evidence>
<dbReference type="Pfam" id="PF02806">
    <property type="entry name" value="Alpha-amylase_C"/>
    <property type="match status" value="1"/>
</dbReference>
<dbReference type="SMART" id="SM00642">
    <property type="entry name" value="Aamy"/>
    <property type="match status" value="1"/>
</dbReference>
<dbReference type="RefSeq" id="WP_282537347.1">
    <property type="nucleotide sequence ID" value="NZ_JASCIS010000025.1"/>
</dbReference>
<evidence type="ECO:0000256" key="1">
    <source>
        <dbReference type="ARBA" id="ARBA00000548"/>
    </source>
</evidence>
<dbReference type="InterPro" id="IPR017853">
    <property type="entry name" value="GH"/>
</dbReference>
<evidence type="ECO:0000256" key="4">
    <source>
        <dbReference type="ARBA" id="ARBA00012595"/>
    </source>
</evidence>
<dbReference type="InterPro" id="IPR006048">
    <property type="entry name" value="A-amylase/branching_C"/>
</dbReference>
<evidence type="ECO:0000256" key="3">
    <source>
        <dbReference type="ARBA" id="ARBA00008061"/>
    </source>
</evidence>
<evidence type="ECO:0000256" key="6">
    <source>
        <dbReference type="ARBA" id="ARBA00022723"/>
    </source>
</evidence>
<feature type="region of interest" description="Disordered" evidence="13">
    <location>
        <begin position="31"/>
        <end position="54"/>
    </location>
</feature>
<feature type="domain" description="Alpha-amylase C-terminal" evidence="15">
    <location>
        <begin position="415"/>
        <end position="493"/>
    </location>
</feature>
<reference evidence="17 18" key="1">
    <citation type="submission" date="2023-05" db="EMBL/GenBank/DDBJ databases">
        <title>Draft genome sequence of Streptomyces sp. B-S-A12 isolated from a cave soil in Thailand.</title>
        <authorList>
            <person name="Chamroensaksri N."/>
            <person name="Muangham S."/>
        </authorList>
    </citation>
    <scope>NUCLEOTIDE SEQUENCE [LARGE SCALE GENOMIC DNA]</scope>
    <source>
        <strain evidence="17 18">B-S-A12</strain>
    </source>
</reference>
<dbReference type="Gene3D" id="2.60.40.1180">
    <property type="entry name" value="Golgi alpha-mannosidase II"/>
    <property type="match status" value="1"/>
</dbReference>
<dbReference type="Proteomes" id="UP001237105">
    <property type="component" value="Unassembled WGS sequence"/>
</dbReference>
<keyword evidence="10 12" id="KW-0326">Glycosidase</keyword>
<feature type="compositionally biased region" description="Basic residues" evidence="13">
    <location>
        <begin position="43"/>
        <end position="54"/>
    </location>
</feature>
<evidence type="ECO:0000313" key="17">
    <source>
        <dbReference type="EMBL" id="MDI3421480.1"/>
    </source>
</evidence>
<evidence type="ECO:0000256" key="13">
    <source>
        <dbReference type="SAM" id="MobiDB-lite"/>
    </source>
</evidence>
<protein>
    <recommendedName>
        <fullName evidence="5 12">Alpha-amylase</fullName>
        <ecNumber evidence="4 12">3.2.1.1</ecNumber>
    </recommendedName>
</protein>
<comment type="cofactor">
    <cofactor evidence="2">
        <name>Ca(2+)</name>
        <dbReference type="ChEBI" id="CHEBI:29108"/>
    </cofactor>
</comment>
<comment type="catalytic activity">
    <reaction evidence="1 12">
        <text>Endohydrolysis of (1-&gt;4)-alpha-D-glucosidic linkages in polysaccharides containing three or more (1-&gt;4)-alpha-linked D-glucose units.</text>
        <dbReference type="EC" id="3.2.1.1"/>
    </reaction>
</comment>
<dbReference type="PRINTS" id="PR00110">
    <property type="entry name" value="ALPHAAMYLASE"/>
</dbReference>
<evidence type="ECO:0000256" key="11">
    <source>
        <dbReference type="RuleBase" id="RU003615"/>
    </source>
</evidence>
<dbReference type="Gene3D" id="3.20.20.80">
    <property type="entry name" value="Glycosidases"/>
    <property type="match status" value="1"/>
</dbReference>
<feature type="domain" description="Glycosyl hydrolase family 13 catalytic" evidence="16">
    <location>
        <begin position="62"/>
        <end position="406"/>
    </location>
</feature>
<evidence type="ECO:0000256" key="7">
    <source>
        <dbReference type="ARBA" id="ARBA00022801"/>
    </source>
</evidence>
<evidence type="ECO:0000256" key="5">
    <source>
        <dbReference type="ARBA" id="ARBA00017303"/>
    </source>
</evidence>
<dbReference type="CDD" id="cd11317">
    <property type="entry name" value="AmyAc_bac_euk_AmyA"/>
    <property type="match status" value="1"/>
</dbReference>
<dbReference type="EC" id="3.2.1.1" evidence="4 12"/>
<evidence type="ECO:0000259" key="16">
    <source>
        <dbReference type="SMART" id="SM00642"/>
    </source>
</evidence>
<dbReference type="SMART" id="SM00632">
    <property type="entry name" value="Aamy_C"/>
    <property type="match status" value="1"/>
</dbReference>
<keyword evidence="9 12" id="KW-0119">Carbohydrate metabolism</keyword>
<dbReference type="InterPro" id="IPR013780">
    <property type="entry name" value="Glyco_hydro_b"/>
</dbReference>
<dbReference type="SUPFAM" id="SSF51011">
    <property type="entry name" value="Glycosyl hydrolase domain"/>
    <property type="match status" value="1"/>
</dbReference>
<dbReference type="InterPro" id="IPR031319">
    <property type="entry name" value="A-amylase_C"/>
</dbReference>
<keyword evidence="8" id="KW-0106">Calcium</keyword>
<feature type="signal peptide" evidence="14">
    <location>
        <begin position="1"/>
        <end position="30"/>
    </location>
</feature>
<organism evidence="17 18">
    <name type="scientific">Streptomyces luteolus</name>
    <dbReference type="NCBI Taxonomy" id="3043615"/>
    <lineage>
        <taxon>Bacteria</taxon>
        <taxon>Bacillati</taxon>
        <taxon>Actinomycetota</taxon>
        <taxon>Actinomycetes</taxon>
        <taxon>Kitasatosporales</taxon>
        <taxon>Streptomycetaceae</taxon>
        <taxon>Streptomyces</taxon>
    </lineage>
</organism>
<comment type="caution">
    <text evidence="17">The sequence shown here is derived from an EMBL/GenBank/DDBJ whole genome shotgun (WGS) entry which is preliminary data.</text>
</comment>
<comment type="similarity">
    <text evidence="3 11">Belongs to the glycosyl hydrolase 13 family.</text>
</comment>
<dbReference type="Pfam" id="PF00128">
    <property type="entry name" value="Alpha-amylase"/>
    <property type="match status" value="1"/>
</dbReference>
<dbReference type="PANTHER" id="PTHR43447">
    <property type="entry name" value="ALPHA-AMYLASE"/>
    <property type="match status" value="1"/>
</dbReference>
<proteinExistence type="inferred from homology"/>
<gene>
    <name evidence="17" type="ORF">QIT00_23490</name>
</gene>
<keyword evidence="7 12" id="KW-0378">Hydrolase</keyword>
<evidence type="ECO:0000259" key="15">
    <source>
        <dbReference type="SMART" id="SM00632"/>
    </source>
</evidence>
<evidence type="ECO:0000256" key="9">
    <source>
        <dbReference type="ARBA" id="ARBA00023277"/>
    </source>
</evidence>